<organism evidence="1 2">
    <name type="scientific">Rhododendron molle</name>
    <name type="common">Chinese azalea</name>
    <name type="synonym">Azalea mollis</name>
    <dbReference type="NCBI Taxonomy" id="49168"/>
    <lineage>
        <taxon>Eukaryota</taxon>
        <taxon>Viridiplantae</taxon>
        <taxon>Streptophyta</taxon>
        <taxon>Embryophyta</taxon>
        <taxon>Tracheophyta</taxon>
        <taxon>Spermatophyta</taxon>
        <taxon>Magnoliopsida</taxon>
        <taxon>eudicotyledons</taxon>
        <taxon>Gunneridae</taxon>
        <taxon>Pentapetalae</taxon>
        <taxon>asterids</taxon>
        <taxon>Ericales</taxon>
        <taxon>Ericaceae</taxon>
        <taxon>Ericoideae</taxon>
        <taxon>Rhodoreae</taxon>
        <taxon>Rhododendron</taxon>
    </lineage>
</organism>
<reference evidence="1" key="1">
    <citation type="submission" date="2022-02" db="EMBL/GenBank/DDBJ databases">
        <title>Plant Genome Project.</title>
        <authorList>
            <person name="Zhang R.-G."/>
        </authorList>
    </citation>
    <scope>NUCLEOTIDE SEQUENCE</scope>
    <source>
        <strain evidence="1">AT1</strain>
    </source>
</reference>
<dbReference type="EMBL" id="CM046400">
    <property type="protein sequence ID" value="KAI8523519.1"/>
    <property type="molecule type" value="Genomic_DNA"/>
</dbReference>
<proteinExistence type="predicted"/>
<name>A0ACC0L553_RHOML</name>
<accession>A0ACC0L553</accession>
<keyword evidence="2" id="KW-1185">Reference proteome</keyword>
<evidence type="ECO:0000313" key="2">
    <source>
        <dbReference type="Proteomes" id="UP001062846"/>
    </source>
</evidence>
<sequence>MSSARVDHQISLFRSQVELRRFDDGTLGILESLLVSKDVKSLLEVRSSLSDFIRRESLSVIREIADKSVEHKLSVVEFFVRAFALAGDVEAYIRLSLGSCLALRYEALALRELRSPSNQWLRVAYEEWMTFAEHSLDNGFYSIATKACESALSCFEMNGVNDPQHNDFFRNIEVIGKIKRLKDVAVASLASRSVRAQAADYLKKKAVEMNPSPSLARKEEQFSASTLFRDGIKKRNARKLLDHRRINHI</sequence>
<dbReference type="Proteomes" id="UP001062846">
    <property type="component" value="Chromosome 13"/>
</dbReference>
<evidence type="ECO:0000313" key="1">
    <source>
        <dbReference type="EMBL" id="KAI8523519.1"/>
    </source>
</evidence>
<comment type="caution">
    <text evidence="1">The sequence shown here is derived from an EMBL/GenBank/DDBJ whole genome shotgun (WGS) entry which is preliminary data.</text>
</comment>
<protein>
    <submittedName>
        <fullName evidence="1">Uncharacterized protein</fullName>
    </submittedName>
</protein>
<gene>
    <name evidence="1" type="ORF">RHMOL_Rhmol13G0080500</name>
</gene>